<name>A0AA42LSF2_9BURK</name>
<dbReference type="Proteomes" id="UP001161094">
    <property type="component" value="Unassembled WGS sequence"/>
</dbReference>
<feature type="transmembrane region" description="Helical" evidence="1">
    <location>
        <begin position="20"/>
        <end position="49"/>
    </location>
</feature>
<evidence type="ECO:0000313" key="2">
    <source>
        <dbReference type="EMBL" id="MDH0738681.1"/>
    </source>
</evidence>
<reference evidence="2" key="1">
    <citation type="submission" date="2022-09" db="EMBL/GenBank/DDBJ databases">
        <title>Intensive care unit water sources are persistently colonized with multi-drug resistant bacteria and are the site of extensive horizontal gene transfer of antibiotic resistance genes.</title>
        <authorList>
            <person name="Diorio-Toth L."/>
        </authorList>
    </citation>
    <scope>NUCLEOTIDE SEQUENCE</scope>
    <source>
        <strain evidence="2">GD03843</strain>
    </source>
</reference>
<accession>A0AA42LSF2</accession>
<dbReference type="RefSeq" id="WP_076515807.1">
    <property type="nucleotide sequence ID" value="NZ_JAOCDZ010000018.1"/>
</dbReference>
<gene>
    <name evidence="2" type="ORF">N5D93_22880</name>
</gene>
<evidence type="ECO:0000256" key="1">
    <source>
        <dbReference type="SAM" id="Phobius"/>
    </source>
</evidence>
<keyword evidence="1" id="KW-0472">Membrane</keyword>
<sequence>MIPRNSLDIAVNAPATSDWLIRVLTVVLPPVPGVIAVATCIFCCVMFALSGGKVGVLPWAGFAGFIALAVWLIVYTSLSTVLVASLLFRRLRFGASVKRAVSKNDVQAD</sequence>
<comment type="caution">
    <text evidence="2">The sequence shown here is derived from an EMBL/GenBank/DDBJ whole genome shotgun (WGS) entry which is preliminary data.</text>
</comment>
<dbReference type="AlphaFoldDB" id="A0AA42LSF2"/>
<protein>
    <submittedName>
        <fullName evidence="2">Uncharacterized protein</fullName>
    </submittedName>
</protein>
<keyword evidence="1" id="KW-0812">Transmembrane</keyword>
<keyword evidence="1" id="KW-1133">Transmembrane helix</keyword>
<evidence type="ECO:0000313" key="3">
    <source>
        <dbReference type="Proteomes" id="UP001161094"/>
    </source>
</evidence>
<dbReference type="EMBL" id="JAOCDZ010000018">
    <property type="protein sequence ID" value="MDH0738681.1"/>
    <property type="molecule type" value="Genomic_DNA"/>
</dbReference>
<proteinExistence type="predicted"/>
<organism evidence="2 3">
    <name type="scientific">Achromobacter spanius</name>
    <dbReference type="NCBI Taxonomy" id="217203"/>
    <lineage>
        <taxon>Bacteria</taxon>
        <taxon>Pseudomonadati</taxon>
        <taxon>Pseudomonadota</taxon>
        <taxon>Betaproteobacteria</taxon>
        <taxon>Burkholderiales</taxon>
        <taxon>Alcaligenaceae</taxon>
        <taxon>Achromobacter</taxon>
    </lineage>
</organism>
<feature type="transmembrane region" description="Helical" evidence="1">
    <location>
        <begin position="61"/>
        <end position="88"/>
    </location>
</feature>